<feature type="region of interest" description="Disordered" evidence="2">
    <location>
        <begin position="1"/>
        <end position="48"/>
    </location>
</feature>
<dbReference type="InterPro" id="IPR051176">
    <property type="entry name" value="Cent_Immune-Sig_Mod"/>
</dbReference>
<feature type="compositionally biased region" description="Basic and acidic residues" evidence="2">
    <location>
        <begin position="901"/>
        <end position="917"/>
    </location>
</feature>
<feature type="compositionally biased region" description="Polar residues" evidence="2">
    <location>
        <begin position="322"/>
        <end position="332"/>
    </location>
</feature>
<dbReference type="GO" id="GO:0001675">
    <property type="term" value="P:acrosome assembly"/>
    <property type="evidence" value="ECO:0007669"/>
    <property type="project" value="TreeGrafter"/>
</dbReference>
<feature type="compositionally biased region" description="Basic and acidic residues" evidence="2">
    <location>
        <begin position="303"/>
        <end position="321"/>
    </location>
</feature>
<feature type="region of interest" description="Disordered" evidence="2">
    <location>
        <begin position="901"/>
        <end position="978"/>
    </location>
</feature>
<feature type="compositionally biased region" description="Acidic residues" evidence="2">
    <location>
        <begin position="64"/>
        <end position="77"/>
    </location>
</feature>
<feature type="region of interest" description="Disordered" evidence="2">
    <location>
        <begin position="847"/>
        <end position="879"/>
    </location>
</feature>
<gene>
    <name evidence="3" type="primary">CCDC136</name>
</gene>
<dbReference type="RefSeq" id="XP_045367041.1">
    <property type="nucleotide sequence ID" value="XM_045511085.1"/>
</dbReference>
<sequence>MEAGAGAGAGAAGWSCPGPGPTVTTLGSYEVSEGCERKKGQRWGSLERRGMQAMEGEVLLPALYEEEEEEEVEEEDDQVQKGGSVGSLSVSKHRGLSLTETELEELRAQVLQLVAELEETRELAGQHEDDSLELQGLLEDERLASAQQAEVFTKQIQQLQGELRSLREEISLLEREKECELKEIEQELHLAQAEIQNLRQAAVDSATEHESDIASLQEDLCRMQNELEDMERIRGEYEIEITSLRAEIEMKRSDPSNSLSLSDFSEMQEELQQLRDRYHFLSEEYRALQDSNSSLTGQLADLESERTRRATERWLESKTERSTMSTESQTSEADFLEPDPETQSLRKQLLGAEEQMHDMQNKCKKLCCELEELWHHRRTSEEEQRRLQRELKCAQNEILRFQTSHNVTQCDALLFRLTELQERYKASQKEMEQLQMEQCALLEEQRRMQEEQGQLQEELHRLTFPTPKSGLFHKSQELLTKLQDLCELQMLYQGMQEEQKKLIQNQECVLKEQLDLHGALQHFKESGFREVLENPKDSKSPKSSKCGHNKSKMIIAQMQALQEMYEASQFEQELLQQEQERLLEERKRLQADLQLCLEEMQLFQVQSPSIKMSLESYKKSYGSTSTSSENCRTSYGCNIDDEESYHKSYMSSQASKESFLRSYTSSTSTTDTYEKSYRSSSSSSVTCKRSYGISSSSDTCHKSYISSSTNNEVAEPEDMEHFEDMVAKVLVKLQGVQAMYQFSQEGHSLLQEQMKKLLDQQKELKEELDACEKEFKECMECLEKPEKPAGSQNDKNEIRELQAKLRELQLQYQASMDEQGRLLAVQEQLEGQLQCCQEELRQLKEGKGKNGYKNMNKNANGVKNKKVAKPSLESSEGNFETRKSLEVVLYYKASHMALDDLTKEEQKEKTEEEKKEEIEEEMKDESWDELVSGLPDPSEVKSEEDQEEGTKEFRSQEGKEDDDQEEDDDETSEGSNSLKLSESKKAWWSYRLCSGAGGLRRRPNAEHVWDVEAYGVLGSCSCGSICVTQHATAGDRVLPHGVMADLGQPRGQIPGGHYTQLWAGHTVPEPPPHPCVPCVPISLASATQAGKAHGELLAPISCLV</sequence>
<feature type="compositionally biased region" description="Acidic residues" evidence="2">
    <location>
        <begin position="918"/>
        <end position="928"/>
    </location>
</feature>
<feature type="coiled-coil region" evidence="1">
    <location>
        <begin position="558"/>
        <end position="599"/>
    </location>
</feature>
<evidence type="ECO:0000256" key="1">
    <source>
        <dbReference type="SAM" id="Coils"/>
    </source>
</evidence>
<reference evidence="3" key="1">
    <citation type="submission" date="2025-08" db="UniProtKB">
        <authorList>
            <consortium name="RefSeq"/>
        </authorList>
    </citation>
    <scope>IDENTIFICATION</scope>
</reference>
<proteinExistence type="predicted"/>
<feature type="coiled-coil region" evidence="1">
    <location>
        <begin position="747"/>
        <end position="846"/>
    </location>
</feature>
<feature type="compositionally biased region" description="Basic and acidic residues" evidence="2">
    <location>
        <begin position="530"/>
        <end position="540"/>
    </location>
</feature>
<feature type="compositionally biased region" description="Gly residues" evidence="2">
    <location>
        <begin position="1"/>
        <end position="11"/>
    </location>
</feature>
<dbReference type="GO" id="GO:0007338">
    <property type="term" value="P:single fertilization"/>
    <property type="evidence" value="ECO:0007669"/>
    <property type="project" value="TreeGrafter"/>
</dbReference>
<feature type="coiled-coil region" evidence="1">
    <location>
        <begin position="96"/>
        <end position="123"/>
    </location>
</feature>
<feature type="compositionally biased region" description="Low complexity" evidence="2">
    <location>
        <begin position="80"/>
        <end position="94"/>
    </location>
</feature>
<keyword evidence="1" id="KW-0175">Coiled coil</keyword>
<protein>
    <submittedName>
        <fullName evidence="3">Coiled-coil domain-containing protein 136 isoform X9</fullName>
    </submittedName>
</protein>
<dbReference type="PANTHER" id="PTHR15715:SF26">
    <property type="entry name" value="COILED-COIL DOMAIN-CONTAINING PROTEIN 136"/>
    <property type="match status" value="1"/>
</dbReference>
<feature type="compositionally biased region" description="Low complexity" evidence="2">
    <location>
        <begin position="851"/>
        <end position="862"/>
    </location>
</feature>
<organism evidence="3">
    <name type="scientific">Camelus bactrianus</name>
    <name type="common">Bactrian camel</name>
    <dbReference type="NCBI Taxonomy" id="9837"/>
    <lineage>
        <taxon>Eukaryota</taxon>
        <taxon>Metazoa</taxon>
        <taxon>Chordata</taxon>
        <taxon>Craniata</taxon>
        <taxon>Vertebrata</taxon>
        <taxon>Euteleostomi</taxon>
        <taxon>Mammalia</taxon>
        <taxon>Eutheria</taxon>
        <taxon>Laurasiatheria</taxon>
        <taxon>Artiodactyla</taxon>
        <taxon>Tylopoda</taxon>
        <taxon>Camelidae</taxon>
        <taxon>Camelus</taxon>
    </lineage>
</organism>
<feature type="compositionally biased region" description="Basic and acidic residues" evidence="2">
    <location>
        <begin position="938"/>
        <end position="958"/>
    </location>
</feature>
<accession>A0A9W3FUN4</accession>
<feature type="compositionally biased region" description="Acidic residues" evidence="2">
    <location>
        <begin position="959"/>
        <end position="972"/>
    </location>
</feature>
<feature type="region of interest" description="Disordered" evidence="2">
    <location>
        <begin position="291"/>
        <end position="342"/>
    </location>
</feature>
<evidence type="ECO:0000313" key="3">
    <source>
        <dbReference type="RefSeq" id="XP_045367041.1"/>
    </source>
</evidence>
<dbReference type="AlphaFoldDB" id="A0A9W3FUN4"/>
<feature type="region of interest" description="Disordered" evidence="2">
    <location>
        <begin position="530"/>
        <end position="549"/>
    </location>
</feature>
<name>A0A9W3FUN4_CAMBA</name>
<dbReference type="Gene3D" id="1.10.287.1490">
    <property type="match status" value="1"/>
</dbReference>
<feature type="coiled-coil region" evidence="1">
    <location>
        <begin position="342"/>
        <end position="461"/>
    </location>
</feature>
<dbReference type="GO" id="GO:0002080">
    <property type="term" value="C:acrosomal membrane"/>
    <property type="evidence" value="ECO:0007669"/>
    <property type="project" value="TreeGrafter"/>
</dbReference>
<dbReference type="CTD" id="64753"/>
<evidence type="ECO:0000256" key="2">
    <source>
        <dbReference type="SAM" id="MobiDB-lite"/>
    </source>
</evidence>
<feature type="region of interest" description="Disordered" evidence="2">
    <location>
        <begin position="62"/>
        <end position="94"/>
    </location>
</feature>
<dbReference type="PANTHER" id="PTHR15715">
    <property type="entry name" value="CENTROSOMAL PROTEIN OF 170 KDA"/>
    <property type="match status" value="1"/>
</dbReference>